<dbReference type="PANTHER" id="PTHR21028">
    <property type="entry name" value="SI:CH211-156B7.4"/>
    <property type="match status" value="1"/>
</dbReference>
<evidence type="ECO:0000313" key="2">
    <source>
        <dbReference type="EMBL" id="WAR03458.1"/>
    </source>
</evidence>
<dbReference type="Pfam" id="PF01928">
    <property type="entry name" value="CYTH"/>
    <property type="match status" value="1"/>
</dbReference>
<dbReference type="InterPro" id="IPR033469">
    <property type="entry name" value="CYTH-like_dom_sf"/>
</dbReference>
<evidence type="ECO:0000313" key="3">
    <source>
        <dbReference type="Proteomes" id="UP001164746"/>
    </source>
</evidence>
<dbReference type="SUPFAM" id="SSF55154">
    <property type="entry name" value="CYTH-like phosphatases"/>
    <property type="match status" value="1"/>
</dbReference>
<dbReference type="Proteomes" id="UP001164746">
    <property type="component" value="Chromosome 4"/>
</dbReference>
<dbReference type="EMBL" id="CP111015">
    <property type="protein sequence ID" value="WAR03458.1"/>
    <property type="molecule type" value="Genomic_DNA"/>
</dbReference>
<feature type="domain" description="CYTH" evidence="1">
    <location>
        <begin position="2"/>
        <end position="157"/>
    </location>
</feature>
<dbReference type="InterPro" id="IPR008173">
    <property type="entry name" value="Adenylyl_cyclase_CyaB"/>
</dbReference>
<reference evidence="2" key="1">
    <citation type="submission" date="2022-11" db="EMBL/GenBank/DDBJ databases">
        <title>Centuries of genome instability and evolution in soft-shell clam transmissible cancer (bioRxiv).</title>
        <authorList>
            <person name="Hart S.F.M."/>
            <person name="Yonemitsu M.A."/>
            <person name="Giersch R.M."/>
            <person name="Beal B.F."/>
            <person name="Arriagada G."/>
            <person name="Davis B.W."/>
            <person name="Ostrander E.A."/>
            <person name="Goff S.P."/>
            <person name="Metzger M.J."/>
        </authorList>
    </citation>
    <scope>NUCLEOTIDE SEQUENCE</scope>
    <source>
        <strain evidence="2">MELC-2E11</strain>
        <tissue evidence="2">Siphon/mantle</tissue>
    </source>
</reference>
<feature type="non-terminal residue" evidence="2">
    <location>
        <position position="1"/>
    </location>
</feature>
<sequence length="169" mass="19184">MPSNVEIKARVADVERLKLAARELSGADPVLIRQEDIFFNDQKSQLIFYERSDQTGPKFSDYCISQTDEPESLQATLVRALGMKGVVQKERLLYMVGQTRVHLDNVQDLGDFMELEVVMQEGQSMEEGEQIAARLMEQLGVARDQLISGAYMDLILNKQTKTYAFLFSL</sequence>
<keyword evidence="3" id="KW-1185">Reference proteome</keyword>
<dbReference type="PROSITE" id="PS51707">
    <property type="entry name" value="CYTH"/>
    <property type="match status" value="1"/>
</dbReference>
<protein>
    <recommendedName>
        <fullName evidence="1">CYTH domain-containing protein</fullName>
    </recommendedName>
</protein>
<dbReference type="SMART" id="SM01118">
    <property type="entry name" value="CYTH"/>
    <property type="match status" value="1"/>
</dbReference>
<name>A0ABY7E3T1_MYAAR</name>
<accession>A0ABY7E3T1</accession>
<dbReference type="PANTHER" id="PTHR21028:SF2">
    <property type="entry name" value="CYTH DOMAIN-CONTAINING PROTEIN"/>
    <property type="match status" value="1"/>
</dbReference>
<dbReference type="CDD" id="cd07890">
    <property type="entry name" value="CYTH-like_AC_IV-like"/>
    <property type="match status" value="1"/>
</dbReference>
<gene>
    <name evidence="2" type="ORF">MAR_010016</name>
</gene>
<proteinExistence type="predicted"/>
<evidence type="ECO:0000259" key="1">
    <source>
        <dbReference type="PROSITE" id="PS51707"/>
    </source>
</evidence>
<organism evidence="2 3">
    <name type="scientific">Mya arenaria</name>
    <name type="common">Soft-shell clam</name>
    <dbReference type="NCBI Taxonomy" id="6604"/>
    <lineage>
        <taxon>Eukaryota</taxon>
        <taxon>Metazoa</taxon>
        <taxon>Spiralia</taxon>
        <taxon>Lophotrochozoa</taxon>
        <taxon>Mollusca</taxon>
        <taxon>Bivalvia</taxon>
        <taxon>Autobranchia</taxon>
        <taxon>Heteroconchia</taxon>
        <taxon>Euheterodonta</taxon>
        <taxon>Imparidentia</taxon>
        <taxon>Neoheterodontei</taxon>
        <taxon>Myida</taxon>
        <taxon>Myoidea</taxon>
        <taxon>Myidae</taxon>
        <taxon>Mya</taxon>
    </lineage>
</organism>
<dbReference type="InterPro" id="IPR023577">
    <property type="entry name" value="CYTH_domain"/>
</dbReference>
<dbReference type="Gene3D" id="2.40.320.10">
    <property type="entry name" value="Hypothetical Protein Pfu-838710-001"/>
    <property type="match status" value="1"/>
</dbReference>